<evidence type="ECO:0000313" key="3">
    <source>
        <dbReference type="Proteomes" id="UP001190700"/>
    </source>
</evidence>
<comment type="caution">
    <text evidence="2">The sequence shown here is derived from an EMBL/GenBank/DDBJ whole genome shotgun (WGS) entry which is preliminary data.</text>
</comment>
<sequence length="936" mass="107085">MNYRPRLDKSKDIVCNDSNNHHSVLHKHVHPKTRQTANVWREAFDNEDFTNLGPYASNAREYPKVTDSKLSIASESVFYAGSYLSFDPIVVSQFEGSKLATRLDNRVSSYSGRRSVAHKIPISSELDDLRLVRKRKRTVKKNAEKMRNRNRRPQDQTEGMGETIDEFQTVSDDEYERRSDVSDSDIVDTNVELSEEILSATFVPPPFACYVLRPYEALVYAVDKIDDADAQEIHEVHNNHDSNSDAGSVYTSMPFGGMSIDGMLPNLRKIITKLDATQLRGVKTWQQALKICISMFYKKIPTNVDQAAKDEIKQYLESMVRHIGQLQEKRTTSFEFETIGTGSDSSSFFYWTLLFFEMREEASDITDIFNENDLCLLQHMRDSAGLILKDLFDSHLTELIVDEEDDALQNRREIRFANFRIRQVTSFDRSDDADSRYLKTDQLLNSSSDMVWVSHAVERCLDSVSALWTEGGFGSSQLRTRADSDIMREPFMQAPYKIGMLSASLKNAASDCRMYLERKNVMSSDAINEIGETLFKIDHSNSSTPPLTGCRTTYRECDPFLDQAYFTVLASDQKADVQLLLDLHTLFYEKMGSSREYLMGVCKMYETVKIPSTTPNVVPANRYTGTATNTVLTNVHIQDSGEEDAVATYVVIPYFEDLVCFPSNSDAERAWRQIFSVSARDSFAGRLLRVTNLDAWGRQASKDLKAFYERESSARTKIILSANASHVSVVARELRRLACFWMHTIAKEEGTVGEVFFDSGRTMSHDTALALSFWLSHMRDGSRREATFERWRRSWSGGFFLPNCVRYVACKELFAETSWQTLGPLSTANLWCLIAMEMHLAMLTLFMRMTNHLERRLLSDIDSIHARRRCALDEGGANQEIRVQICRLVGLFAKRSDNIRDAKNFRSEAERHEFYKALDENIMEARTKLQTILARR</sequence>
<name>A0AAE0BVW5_9CHLO</name>
<evidence type="ECO:0000256" key="1">
    <source>
        <dbReference type="SAM" id="MobiDB-lite"/>
    </source>
</evidence>
<dbReference type="EMBL" id="LGRX02033090">
    <property type="protein sequence ID" value="KAK3243044.1"/>
    <property type="molecule type" value="Genomic_DNA"/>
</dbReference>
<dbReference type="AlphaFoldDB" id="A0AAE0BVW5"/>
<protein>
    <submittedName>
        <fullName evidence="2">Uncharacterized protein</fullName>
    </submittedName>
</protein>
<proteinExistence type="predicted"/>
<evidence type="ECO:0000313" key="2">
    <source>
        <dbReference type="EMBL" id="KAK3243044.1"/>
    </source>
</evidence>
<feature type="region of interest" description="Disordered" evidence="1">
    <location>
        <begin position="142"/>
        <end position="183"/>
    </location>
</feature>
<accession>A0AAE0BVW5</accession>
<feature type="compositionally biased region" description="Basic and acidic residues" evidence="1">
    <location>
        <begin position="142"/>
        <end position="155"/>
    </location>
</feature>
<keyword evidence="3" id="KW-1185">Reference proteome</keyword>
<dbReference type="Proteomes" id="UP001190700">
    <property type="component" value="Unassembled WGS sequence"/>
</dbReference>
<gene>
    <name evidence="2" type="ORF">CYMTET_47313</name>
</gene>
<organism evidence="2 3">
    <name type="scientific">Cymbomonas tetramitiformis</name>
    <dbReference type="NCBI Taxonomy" id="36881"/>
    <lineage>
        <taxon>Eukaryota</taxon>
        <taxon>Viridiplantae</taxon>
        <taxon>Chlorophyta</taxon>
        <taxon>Pyramimonadophyceae</taxon>
        <taxon>Pyramimonadales</taxon>
        <taxon>Pyramimonadaceae</taxon>
        <taxon>Cymbomonas</taxon>
    </lineage>
</organism>
<reference evidence="2 3" key="1">
    <citation type="journal article" date="2015" name="Genome Biol. Evol.">
        <title>Comparative Genomics of a Bacterivorous Green Alga Reveals Evolutionary Causalities and Consequences of Phago-Mixotrophic Mode of Nutrition.</title>
        <authorList>
            <person name="Burns J.A."/>
            <person name="Paasch A."/>
            <person name="Narechania A."/>
            <person name="Kim E."/>
        </authorList>
    </citation>
    <scope>NUCLEOTIDE SEQUENCE [LARGE SCALE GENOMIC DNA]</scope>
    <source>
        <strain evidence="2 3">PLY_AMNH</strain>
    </source>
</reference>